<dbReference type="InterPro" id="IPR003780">
    <property type="entry name" value="COX15/CtaA_fam"/>
</dbReference>
<evidence type="ECO:0000256" key="10">
    <source>
        <dbReference type="ARBA" id="ARBA00044501"/>
    </source>
</evidence>
<evidence type="ECO:0000256" key="3">
    <source>
        <dbReference type="ARBA" id="ARBA00022692"/>
    </source>
</evidence>
<name>A0ABR6EXN2_9SPHI</name>
<feature type="transmembrane region" description="Helical" evidence="12">
    <location>
        <begin position="320"/>
        <end position="339"/>
    </location>
</feature>
<comment type="catalytic activity">
    <reaction evidence="11">
        <text>Fe(II)-heme o + 2 A + H2O = Fe(II)-heme a + 2 AH2</text>
        <dbReference type="Rhea" id="RHEA:63388"/>
        <dbReference type="ChEBI" id="CHEBI:13193"/>
        <dbReference type="ChEBI" id="CHEBI:15377"/>
        <dbReference type="ChEBI" id="CHEBI:17499"/>
        <dbReference type="ChEBI" id="CHEBI:60530"/>
        <dbReference type="ChEBI" id="CHEBI:61715"/>
        <dbReference type="EC" id="1.17.99.9"/>
    </reaction>
    <physiologicalReaction direction="left-to-right" evidence="11">
        <dbReference type="Rhea" id="RHEA:63389"/>
    </physiologicalReaction>
</comment>
<evidence type="ECO:0000256" key="8">
    <source>
        <dbReference type="ARBA" id="ARBA00023133"/>
    </source>
</evidence>
<comment type="subcellular location">
    <subcellularLocation>
        <location evidence="2">Membrane</location>
        <topology evidence="2">Multi-pass membrane protein</topology>
    </subcellularLocation>
</comment>
<keyword evidence="4" id="KW-0479">Metal-binding</keyword>
<feature type="transmembrane region" description="Helical" evidence="12">
    <location>
        <begin position="12"/>
        <end position="32"/>
    </location>
</feature>
<evidence type="ECO:0000256" key="9">
    <source>
        <dbReference type="ARBA" id="ARBA00023136"/>
    </source>
</evidence>
<evidence type="ECO:0000256" key="6">
    <source>
        <dbReference type="ARBA" id="ARBA00023002"/>
    </source>
</evidence>
<keyword evidence="6" id="KW-0560">Oxidoreductase</keyword>
<comment type="caution">
    <text evidence="13">The sequence shown here is derived from an EMBL/GenBank/DDBJ whole genome shotgun (WGS) entry which is preliminary data.</text>
</comment>
<comment type="cofactor">
    <cofactor evidence="1">
        <name>heme b</name>
        <dbReference type="ChEBI" id="CHEBI:60344"/>
    </cofactor>
</comment>
<evidence type="ECO:0000256" key="5">
    <source>
        <dbReference type="ARBA" id="ARBA00022989"/>
    </source>
</evidence>
<feature type="transmembrane region" description="Helical" evidence="12">
    <location>
        <begin position="256"/>
        <end position="274"/>
    </location>
</feature>
<feature type="transmembrane region" description="Helical" evidence="12">
    <location>
        <begin position="95"/>
        <end position="112"/>
    </location>
</feature>
<dbReference type="RefSeq" id="WP_182958535.1">
    <property type="nucleotide sequence ID" value="NZ_WNXC01000005.1"/>
</dbReference>
<keyword evidence="9 12" id="KW-0472">Membrane</keyword>
<evidence type="ECO:0000256" key="12">
    <source>
        <dbReference type="SAM" id="Phobius"/>
    </source>
</evidence>
<keyword evidence="8" id="KW-0350">Heme biosynthesis</keyword>
<keyword evidence="14" id="KW-1185">Reference proteome</keyword>
<protein>
    <submittedName>
        <fullName evidence="13">Heme A synthase</fullName>
    </submittedName>
</protein>
<sequence>MKDNDKRAVAIWLYFGAFCIMVQILLGGITRLSGSGLSITEWKPLMGFLPPLNEVEWQHSFDQYKKIAQFQLVNAHFSLEDYKSIFFWEWFHRNWARFIGLAFILPFGYFLFKRKIDQKLILPIFILFLLGLLQAVIGWLMVKSGLNDTDISVSHIRLAIHFISAIVLLGYTLWLAFKLSLDHLKMRHRLQFSKLNTIIVVWLFIQLIYGAMMAGTHAALAAPTWPDMNGSILPPNLLGQVFSIHQLTENLLMIQFVHRFLAYTICLLIFLLYVRTSSWKINKYLAYIRIAPVLLVSIQIISGIAALLHSLNGDYKSYALFHQFIGMLLTISLLLLLFLNQKKT</sequence>
<organism evidence="13 14">
    <name type="scientific">Pedobacter gandavensis</name>
    <dbReference type="NCBI Taxonomy" id="2679963"/>
    <lineage>
        <taxon>Bacteria</taxon>
        <taxon>Pseudomonadati</taxon>
        <taxon>Bacteroidota</taxon>
        <taxon>Sphingobacteriia</taxon>
        <taxon>Sphingobacteriales</taxon>
        <taxon>Sphingobacteriaceae</taxon>
        <taxon>Pedobacter</taxon>
    </lineage>
</organism>
<reference evidence="13 14" key="1">
    <citation type="submission" date="2019-11" db="EMBL/GenBank/DDBJ databases">
        <title>Description of Pedobacter sp. LMG 31462T.</title>
        <authorList>
            <person name="Carlier A."/>
            <person name="Qi S."/>
            <person name="Vandamme P."/>
        </authorList>
    </citation>
    <scope>NUCLEOTIDE SEQUENCE [LARGE SCALE GENOMIC DNA]</scope>
    <source>
        <strain evidence="13 14">LMG 31462</strain>
    </source>
</reference>
<dbReference type="PANTHER" id="PTHR23289">
    <property type="entry name" value="CYTOCHROME C OXIDASE ASSEMBLY PROTEIN COX15"/>
    <property type="match status" value="1"/>
</dbReference>
<dbReference type="EMBL" id="WNXC01000005">
    <property type="protein sequence ID" value="MBB2150045.1"/>
    <property type="molecule type" value="Genomic_DNA"/>
</dbReference>
<dbReference type="PANTHER" id="PTHR23289:SF2">
    <property type="entry name" value="CYTOCHROME C OXIDASE ASSEMBLY PROTEIN COX15 HOMOLOG"/>
    <property type="match status" value="1"/>
</dbReference>
<evidence type="ECO:0000256" key="7">
    <source>
        <dbReference type="ARBA" id="ARBA00023004"/>
    </source>
</evidence>
<evidence type="ECO:0000313" key="13">
    <source>
        <dbReference type="EMBL" id="MBB2150045.1"/>
    </source>
</evidence>
<dbReference type="InterPro" id="IPR023754">
    <property type="entry name" value="HemeA_Synthase_type2"/>
</dbReference>
<evidence type="ECO:0000256" key="11">
    <source>
        <dbReference type="ARBA" id="ARBA00048044"/>
    </source>
</evidence>
<evidence type="ECO:0000313" key="14">
    <source>
        <dbReference type="Proteomes" id="UP000636110"/>
    </source>
</evidence>
<accession>A0ABR6EXN2</accession>
<gene>
    <name evidence="13" type="ORF">GM920_14175</name>
</gene>
<feature type="transmembrane region" description="Helical" evidence="12">
    <location>
        <begin position="124"/>
        <end position="142"/>
    </location>
</feature>
<keyword evidence="7" id="KW-0408">Iron</keyword>
<dbReference type="Proteomes" id="UP000636110">
    <property type="component" value="Unassembled WGS sequence"/>
</dbReference>
<evidence type="ECO:0000256" key="1">
    <source>
        <dbReference type="ARBA" id="ARBA00001970"/>
    </source>
</evidence>
<keyword evidence="3 12" id="KW-0812">Transmembrane</keyword>
<evidence type="ECO:0000256" key="4">
    <source>
        <dbReference type="ARBA" id="ARBA00022723"/>
    </source>
</evidence>
<dbReference type="Pfam" id="PF02628">
    <property type="entry name" value="COX15-CtaA"/>
    <property type="match status" value="1"/>
</dbReference>
<comment type="pathway">
    <text evidence="10">Porphyrin-containing compound metabolism; heme A biosynthesis; heme A from heme O: step 1/1.</text>
</comment>
<feature type="transmembrane region" description="Helical" evidence="12">
    <location>
        <begin position="286"/>
        <end position="308"/>
    </location>
</feature>
<keyword evidence="5 12" id="KW-1133">Transmembrane helix</keyword>
<feature type="transmembrane region" description="Helical" evidence="12">
    <location>
        <begin position="198"/>
        <end position="220"/>
    </location>
</feature>
<proteinExistence type="predicted"/>
<evidence type="ECO:0000256" key="2">
    <source>
        <dbReference type="ARBA" id="ARBA00004141"/>
    </source>
</evidence>
<feature type="transmembrane region" description="Helical" evidence="12">
    <location>
        <begin position="154"/>
        <end position="177"/>
    </location>
</feature>